<feature type="region of interest" description="Disordered" evidence="1">
    <location>
        <begin position="155"/>
        <end position="180"/>
    </location>
</feature>
<organism evidence="3 4">
    <name type="scientific">Ascobolus immersus RN42</name>
    <dbReference type="NCBI Taxonomy" id="1160509"/>
    <lineage>
        <taxon>Eukaryota</taxon>
        <taxon>Fungi</taxon>
        <taxon>Dikarya</taxon>
        <taxon>Ascomycota</taxon>
        <taxon>Pezizomycotina</taxon>
        <taxon>Pezizomycetes</taxon>
        <taxon>Pezizales</taxon>
        <taxon>Ascobolaceae</taxon>
        <taxon>Ascobolus</taxon>
    </lineage>
</organism>
<reference evidence="3 4" key="1">
    <citation type="journal article" date="2018" name="Nat. Ecol. Evol.">
        <title>Pezizomycetes genomes reveal the molecular basis of ectomycorrhizal truffle lifestyle.</title>
        <authorList>
            <person name="Murat C."/>
            <person name="Payen T."/>
            <person name="Noel B."/>
            <person name="Kuo A."/>
            <person name="Morin E."/>
            <person name="Chen J."/>
            <person name="Kohler A."/>
            <person name="Krizsan K."/>
            <person name="Balestrini R."/>
            <person name="Da Silva C."/>
            <person name="Montanini B."/>
            <person name="Hainaut M."/>
            <person name="Levati E."/>
            <person name="Barry K.W."/>
            <person name="Belfiori B."/>
            <person name="Cichocki N."/>
            <person name="Clum A."/>
            <person name="Dockter R.B."/>
            <person name="Fauchery L."/>
            <person name="Guy J."/>
            <person name="Iotti M."/>
            <person name="Le Tacon F."/>
            <person name="Lindquist E.A."/>
            <person name="Lipzen A."/>
            <person name="Malagnac F."/>
            <person name="Mello A."/>
            <person name="Molinier V."/>
            <person name="Miyauchi S."/>
            <person name="Poulain J."/>
            <person name="Riccioni C."/>
            <person name="Rubini A."/>
            <person name="Sitrit Y."/>
            <person name="Splivallo R."/>
            <person name="Traeger S."/>
            <person name="Wang M."/>
            <person name="Zifcakova L."/>
            <person name="Wipf D."/>
            <person name="Zambonelli A."/>
            <person name="Paolocci F."/>
            <person name="Nowrousian M."/>
            <person name="Ottonello S."/>
            <person name="Baldrian P."/>
            <person name="Spatafora J.W."/>
            <person name="Henrissat B."/>
            <person name="Nagy L.G."/>
            <person name="Aury J.M."/>
            <person name="Wincker P."/>
            <person name="Grigoriev I.V."/>
            <person name="Bonfante P."/>
            <person name="Martin F.M."/>
        </authorList>
    </citation>
    <scope>NUCLEOTIDE SEQUENCE [LARGE SCALE GENOMIC DNA]</scope>
    <source>
        <strain evidence="3 4">RN42</strain>
    </source>
</reference>
<evidence type="ECO:0000256" key="2">
    <source>
        <dbReference type="SAM" id="SignalP"/>
    </source>
</evidence>
<dbReference type="AlphaFoldDB" id="A0A3N4IJZ3"/>
<gene>
    <name evidence="3" type="ORF">BJ508DRAFT_358079</name>
</gene>
<evidence type="ECO:0008006" key="5">
    <source>
        <dbReference type="Google" id="ProtNLM"/>
    </source>
</evidence>
<keyword evidence="2" id="KW-0732">Signal</keyword>
<keyword evidence="4" id="KW-1185">Reference proteome</keyword>
<proteinExistence type="predicted"/>
<feature type="chain" id="PRO_5018215683" description="Extracellular membrane protein CFEM domain-containing protein" evidence="2">
    <location>
        <begin position="18"/>
        <end position="208"/>
    </location>
</feature>
<dbReference type="Proteomes" id="UP000275078">
    <property type="component" value="Unassembled WGS sequence"/>
</dbReference>
<evidence type="ECO:0000256" key="1">
    <source>
        <dbReference type="SAM" id="MobiDB-lite"/>
    </source>
</evidence>
<evidence type="ECO:0000313" key="4">
    <source>
        <dbReference type="Proteomes" id="UP000275078"/>
    </source>
</evidence>
<sequence>MMQPLALLALFVLPVFAQNSSIFDDPVIFNDVTDLPSLTGQLAECIEECYFDLFVGVSRDFEGCQLTGDEDEEVDWKCICEGFASPEFDTPALSSENNEKTFEEFSQCGASERGCTGEEAPAAGSAGLTEYNTKVFVPAILEYCQRFGVLPNQPNATVPEVPDNSTSTSNPVPTTPPAQEGAAATLGVANGGLGLALAGFVGLVTFLV</sequence>
<evidence type="ECO:0000313" key="3">
    <source>
        <dbReference type="EMBL" id="RPA86463.1"/>
    </source>
</evidence>
<dbReference type="EMBL" id="ML119649">
    <property type="protein sequence ID" value="RPA86463.1"/>
    <property type="molecule type" value="Genomic_DNA"/>
</dbReference>
<protein>
    <recommendedName>
        <fullName evidence="5">Extracellular membrane protein CFEM domain-containing protein</fullName>
    </recommendedName>
</protein>
<name>A0A3N4IJZ3_ASCIM</name>
<feature type="signal peptide" evidence="2">
    <location>
        <begin position="1"/>
        <end position="17"/>
    </location>
</feature>
<accession>A0A3N4IJZ3</accession>